<dbReference type="GO" id="GO:0009639">
    <property type="term" value="P:response to red or far red light"/>
    <property type="evidence" value="ECO:0007669"/>
    <property type="project" value="InterPro"/>
</dbReference>
<dbReference type="PANTHER" id="PTHR31161">
    <property type="entry name" value="PROTEIN GRAVITROPIC IN THE LIGHT 1"/>
    <property type="match status" value="1"/>
</dbReference>
<sequence length="92" mass="10034">MKAMEPIELLGILSIGKFCSRKHVAIVHPKMEQSLFGNLEQHQQVIAGRHPRSVHGAGQGHVIASLAGFLTRLGNNWSGRVYLVPRVQVSAA</sequence>
<dbReference type="GO" id="GO:0009959">
    <property type="term" value="P:negative gravitropism"/>
    <property type="evidence" value="ECO:0007669"/>
    <property type="project" value="InterPro"/>
</dbReference>
<accession>A0A835JC14</accession>
<dbReference type="Proteomes" id="UP000657918">
    <property type="component" value="Chromosome 16"/>
</dbReference>
<comment type="caution">
    <text evidence="1">The sequence shown here is derived from an EMBL/GenBank/DDBJ whole genome shotgun (WGS) entry which is preliminary data.</text>
</comment>
<keyword evidence="2" id="KW-1185">Reference proteome</keyword>
<reference evidence="1 2" key="1">
    <citation type="submission" date="2020-10" db="EMBL/GenBank/DDBJ databases">
        <title>Plant Genome Project.</title>
        <authorList>
            <person name="Zhang R.-G."/>
        </authorList>
    </citation>
    <scope>NUCLEOTIDE SEQUENCE [LARGE SCALE GENOMIC DNA]</scope>
    <source>
        <strain evidence="1">FAFU-HL-1</strain>
        <tissue evidence="1">Leaf</tissue>
    </source>
</reference>
<dbReference type="InterPro" id="IPR040225">
    <property type="entry name" value="GIL1-like"/>
</dbReference>
<dbReference type="EMBL" id="JADGMS010000016">
    <property type="protein sequence ID" value="KAF9665579.1"/>
    <property type="molecule type" value="Genomic_DNA"/>
</dbReference>
<protein>
    <submittedName>
        <fullName evidence="1">Uncharacterized protein</fullName>
    </submittedName>
</protein>
<evidence type="ECO:0000313" key="2">
    <source>
        <dbReference type="Proteomes" id="UP000657918"/>
    </source>
</evidence>
<evidence type="ECO:0000313" key="1">
    <source>
        <dbReference type="EMBL" id="KAF9665579.1"/>
    </source>
</evidence>
<proteinExistence type="predicted"/>
<dbReference type="OrthoDB" id="678887at2759"/>
<dbReference type="AlphaFoldDB" id="A0A835JC14"/>
<organism evidence="1 2">
    <name type="scientific">Salix dunnii</name>
    <dbReference type="NCBI Taxonomy" id="1413687"/>
    <lineage>
        <taxon>Eukaryota</taxon>
        <taxon>Viridiplantae</taxon>
        <taxon>Streptophyta</taxon>
        <taxon>Embryophyta</taxon>
        <taxon>Tracheophyta</taxon>
        <taxon>Spermatophyta</taxon>
        <taxon>Magnoliopsida</taxon>
        <taxon>eudicotyledons</taxon>
        <taxon>Gunneridae</taxon>
        <taxon>Pentapetalae</taxon>
        <taxon>rosids</taxon>
        <taxon>fabids</taxon>
        <taxon>Malpighiales</taxon>
        <taxon>Salicaceae</taxon>
        <taxon>Saliceae</taxon>
        <taxon>Salix</taxon>
    </lineage>
</organism>
<gene>
    <name evidence="1" type="ORF">SADUNF_Sadunf16G0137700</name>
</gene>
<name>A0A835JC14_9ROSI</name>